<comment type="caution">
    <text evidence="1">The sequence shown here is derived from an EMBL/GenBank/DDBJ whole genome shotgun (WGS) entry which is preliminary data.</text>
</comment>
<dbReference type="Proteomes" id="UP001060215">
    <property type="component" value="Chromosome 14"/>
</dbReference>
<gene>
    <name evidence="1" type="ORF">LOK49_LG13G02080</name>
</gene>
<evidence type="ECO:0000313" key="1">
    <source>
        <dbReference type="EMBL" id="KAI7988600.1"/>
    </source>
</evidence>
<organism evidence="1 2">
    <name type="scientific">Camellia lanceoleosa</name>
    <dbReference type="NCBI Taxonomy" id="1840588"/>
    <lineage>
        <taxon>Eukaryota</taxon>
        <taxon>Viridiplantae</taxon>
        <taxon>Streptophyta</taxon>
        <taxon>Embryophyta</taxon>
        <taxon>Tracheophyta</taxon>
        <taxon>Spermatophyta</taxon>
        <taxon>Magnoliopsida</taxon>
        <taxon>eudicotyledons</taxon>
        <taxon>Gunneridae</taxon>
        <taxon>Pentapetalae</taxon>
        <taxon>asterids</taxon>
        <taxon>Ericales</taxon>
        <taxon>Theaceae</taxon>
        <taxon>Camellia</taxon>
    </lineage>
</organism>
<keyword evidence="2" id="KW-1185">Reference proteome</keyword>
<sequence>MLQPSWYQHRCNRAPHNQWHCHSQEHIRSQK</sequence>
<reference evidence="1 2" key="1">
    <citation type="journal article" date="2022" name="Plant J.">
        <title>Chromosome-level genome of Camellia lanceoleosa provides a valuable resource for understanding genome evolution and self-incompatibility.</title>
        <authorList>
            <person name="Gong W."/>
            <person name="Xiao S."/>
            <person name="Wang L."/>
            <person name="Liao Z."/>
            <person name="Chang Y."/>
            <person name="Mo W."/>
            <person name="Hu G."/>
            <person name="Li W."/>
            <person name="Zhao G."/>
            <person name="Zhu H."/>
            <person name="Hu X."/>
            <person name="Ji K."/>
            <person name="Xiang X."/>
            <person name="Song Q."/>
            <person name="Yuan D."/>
            <person name="Jin S."/>
            <person name="Zhang L."/>
        </authorList>
    </citation>
    <scope>NUCLEOTIDE SEQUENCE [LARGE SCALE GENOMIC DNA]</scope>
    <source>
        <strain evidence="1">SQ_2022a</strain>
    </source>
</reference>
<name>A0ACC0FKM6_9ERIC</name>
<dbReference type="EMBL" id="CM045771">
    <property type="protein sequence ID" value="KAI7988600.1"/>
    <property type="molecule type" value="Genomic_DNA"/>
</dbReference>
<protein>
    <submittedName>
        <fullName evidence="1">Uncharacterized protein</fullName>
    </submittedName>
</protein>
<proteinExistence type="predicted"/>
<evidence type="ECO:0000313" key="2">
    <source>
        <dbReference type="Proteomes" id="UP001060215"/>
    </source>
</evidence>
<accession>A0ACC0FKM6</accession>